<dbReference type="CDD" id="cd01392">
    <property type="entry name" value="HTH_LacI"/>
    <property type="match status" value="1"/>
</dbReference>
<evidence type="ECO:0000256" key="3">
    <source>
        <dbReference type="ARBA" id="ARBA00023163"/>
    </source>
</evidence>
<dbReference type="Gene3D" id="3.40.50.2300">
    <property type="match status" value="2"/>
</dbReference>
<proteinExistence type="predicted"/>
<dbReference type="Pfam" id="PF13377">
    <property type="entry name" value="Peripla_BP_3"/>
    <property type="match status" value="1"/>
</dbReference>
<dbReference type="InterPro" id="IPR000843">
    <property type="entry name" value="HTH_LacI"/>
</dbReference>
<dbReference type="EMBL" id="BMEC01000011">
    <property type="protein sequence ID" value="GGC44982.1"/>
    <property type="molecule type" value="Genomic_DNA"/>
</dbReference>
<dbReference type="Pfam" id="PF00356">
    <property type="entry name" value="LacI"/>
    <property type="match status" value="1"/>
</dbReference>
<protein>
    <submittedName>
        <fullName evidence="5">LacI family transcriptional regulator</fullName>
    </submittedName>
</protein>
<organism evidence="5 6">
    <name type="scientific">Marivirga lumbricoides</name>
    <dbReference type="NCBI Taxonomy" id="1046115"/>
    <lineage>
        <taxon>Bacteria</taxon>
        <taxon>Pseudomonadati</taxon>
        <taxon>Bacteroidota</taxon>
        <taxon>Cytophagia</taxon>
        <taxon>Cytophagales</taxon>
        <taxon>Marivirgaceae</taxon>
        <taxon>Marivirga</taxon>
    </lineage>
</organism>
<dbReference type="InterPro" id="IPR028082">
    <property type="entry name" value="Peripla_BP_I"/>
</dbReference>
<dbReference type="SMART" id="SM00354">
    <property type="entry name" value="HTH_LACI"/>
    <property type="match status" value="1"/>
</dbReference>
<accession>A0ABQ1MQN8</accession>
<evidence type="ECO:0000259" key="4">
    <source>
        <dbReference type="PROSITE" id="PS50932"/>
    </source>
</evidence>
<dbReference type="PANTHER" id="PTHR30146">
    <property type="entry name" value="LACI-RELATED TRANSCRIPTIONAL REPRESSOR"/>
    <property type="match status" value="1"/>
</dbReference>
<gene>
    <name evidence="5" type="ORF">GCM10011506_33240</name>
</gene>
<dbReference type="Gene3D" id="1.10.260.40">
    <property type="entry name" value="lambda repressor-like DNA-binding domains"/>
    <property type="match status" value="1"/>
</dbReference>
<keyword evidence="6" id="KW-1185">Reference proteome</keyword>
<feature type="domain" description="HTH lacI-type" evidence="4">
    <location>
        <begin position="6"/>
        <end position="60"/>
    </location>
</feature>
<evidence type="ECO:0000313" key="6">
    <source>
        <dbReference type="Proteomes" id="UP000636010"/>
    </source>
</evidence>
<dbReference type="InterPro" id="IPR010982">
    <property type="entry name" value="Lambda_DNA-bd_dom_sf"/>
</dbReference>
<keyword evidence="2" id="KW-0238">DNA-binding</keyword>
<keyword evidence="3" id="KW-0804">Transcription</keyword>
<dbReference type="SUPFAM" id="SSF53822">
    <property type="entry name" value="Periplasmic binding protein-like I"/>
    <property type="match status" value="1"/>
</dbReference>
<evidence type="ECO:0000256" key="1">
    <source>
        <dbReference type="ARBA" id="ARBA00023015"/>
    </source>
</evidence>
<sequence>MKKTNITIKDIARKLGVSPSTVSRALKDHPDISPQTKKEIQELASSLNYQPNSVALSLRQSKTHTIGVIIPEIAHFFFSAVISGIEDIAHSAGYHVIITQSNESFEREVMNTKALFNSRVDGIMLSISRETNNYQHLQNLLDNNVPLVFFDRMVESLNACKVIVNDEQGAYEATTHLIEQGYYRIAHLAGPQNLGISKNRLNGYKAALADNKYMMDDNLVKVCGLGTYEEAEAITNELLDYRFPPDAIFSNNDVAAYGAMTAIKKRGLRIPEDVAIVGFSNWRFSSLIQPALSSVTQPGFKMGQEATRLLMKQIALGDDEEAITETISLKTNLVVRESSLKKKKPAVS</sequence>
<comment type="caution">
    <text evidence="5">The sequence shown here is derived from an EMBL/GenBank/DDBJ whole genome shotgun (WGS) entry which is preliminary data.</text>
</comment>
<reference evidence="6" key="1">
    <citation type="journal article" date="2019" name="Int. J. Syst. Evol. Microbiol.">
        <title>The Global Catalogue of Microorganisms (GCM) 10K type strain sequencing project: providing services to taxonomists for standard genome sequencing and annotation.</title>
        <authorList>
            <consortium name="The Broad Institute Genomics Platform"/>
            <consortium name="The Broad Institute Genome Sequencing Center for Infectious Disease"/>
            <person name="Wu L."/>
            <person name="Ma J."/>
        </authorList>
    </citation>
    <scope>NUCLEOTIDE SEQUENCE [LARGE SCALE GENOMIC DNA]</scope>
    <source>
        <strain evidence="6">CGMCC 1.10832</strain>
    </source>
</reference>
<dbReference type="CDD" id="cd06267">
    <property type="entry name" value="PBP1_LacI_sugar_binding-like"/>
    <property type="match status" value="1"/>
</dbReference>
<dbReference type="InterPro" id="IPR046335">
    <property type="entry name" value="LacI/GalR-like_sensor"/>
</dbReference>
<dbReference type="SUPFAM" id="SSF47413">
    <property type="entry name" value="lambda repressor-like DNA-binding domains"/>
    <property type="match status" value="1"/>
</dbReference>
<dbReference type="RefSeq" id="WP_188465612.1">
    <property type="nucleotide sequence ID" value="NZ_BAABHU010000011.1"/>
</dbReference>
<dbReference type="PANTHER" id="PTHR30146:SF109">
    <property type="entry name" value="HTH-TYPE TRANSCRIPTIONAL REGULATOR GALS"/>
    <property type="match status" value="1"/>
</dbReference>
<keyword evidence="1" id="KW-0805">Transcription regulation</keyword>
<dbReference type="Proteomes" id="UP000636010">
    <property type="component" value="Unassembled WGS sequence"/>
</dbReference>
<dbReference type="PROSITE" id="PS50932">
    <property type="entry name" value="HTH_LACI_2"/>
    <property type="match status" value="1"/>
</dbReference>
<name>A0ABQ1MQN8_9BACT</name>
<evidence type="ECO:0000313" key="5">
    <source>
        <dbReference type="EMBL" id="GGC44982.1"/>
    </source>
</evidence>
<evidence type="ECO:0000256" key="2">
    <source>
        <dbReference type="ARBA" id="ARBA00023125"/>
    </source>
</evidence>